<name>A0A0R3X4E6_HYDTA</name>
<organism evidence="10">
    <name type="scientific">Hydatigena taeniaeformis</name>
    <name type="common">Feline tapeworm</name>
    <name type="synonym">Taenia taeniaeformis</name>
    <dbReference type="NCBI Taxonomy" id="6205"/>
    <lineage>
        <taxon>Eukaryota</taxon>
        <taxon>Metazoa</taxon>
        <taxon>Spiralia</taxon>
        <taxon>Lophotrochozoa</taxon>
        <taxon>Platyhelminthes</taxon>
        <taxon>Cestoda</taxon>
        <taxon>Eucestoda</taxon>
        <taxon>Cyclophyllidea</taxon>
        <taxon>Taeniidae</taxon>
        <taxon>Hydatigera</taxon>
    </lineage>
</organism>
<evidence type="ECO:0000256" key="1">
    <source>
        <dbReference type="ARBA" id="ARBA00004141"/>
    </source>
</evidence>
<dbReference type="AlphaFoldDB" id="A0A0R3X4E6"/>
<comment type="subcellular location">
    <subcellularLocation>
        <location evidence="1">Membrane</location>
        <topology evidence="1">Multi-pass membrane protein</topology>
    </subcellularLocation>
</comment>
<keyword evidence="2 6" id="KW-0812">Transmembrane</keyword>
<dbReference type="OrthoDB" id="448280at2759"/>
<keyword evidence="9" id="KW-1185">Reference proteome</keyword>
<feature type="transmembrane region" description="Helical" evidence="6">
    <location>
        <begin position="414"/>
        <end position="436"/>
    </location>
</feature>
<protein>
    <submittedName>
        <fullName evidence="10">Zinc transporter ZIP1</fullName>
    </submittedName>
</protein>
<accession>A0A0R3X4E6</accession>
<evidence type="ECO:0000256" key="4">
    <source>
        <dbReference type="ARBA" id="ARBA00023136"/>
    </source>
</evidence>
<evidence type="ECO:0000256" key="7">
    <source>
        <dbReference type="SAM" id="SignalP"/>
    </source>
</evidence>
<dbReference type="Pfam" id="PF02535">
    <property type="entry name" value="Zip"/>
    <property type="match status" value="1"/>
</dbReference>
<feature type="region of interest" description="Disordered" evidence="5">
    <location>
        <begin position="98"/>
        <end position="156"/>
    </location>
</feature>
<keyword evidence="7" id="KW-0732">Signal</keyword>
<feature type="transmembrane region" description="Helical" evidence="6">
    <location>
        <begin position="349"/>
        <end position="370"/>
    </location>
</feature>
<feature type="transmembrane region" description="Helical" evidence="6">
    <location>
        <begin position="442"/>
        <end position="464"/>
    </location>
</feature>
<dbReference type="EMBL" id="UYWX01020474">
    <property type="protein sequence ID" value="VDM32783.1"/>
    <property type="molecule type" value="Genomic_DNA"/>
</dbReference>
<feature type="transmembrane region" description="Helical" evidence="6">
    <location>
        <begin position="234"/>
        <end position="255"/>
    </location>
</feature>
<feature type="transmembrane region" description="Helical" evidence="6">
    <location>
        <begin position="376"/>
        <end position="402"/>
    </location>
</feature>
<dbReference type="PANTHER" id="PTHR11040">
    <property type="entry name" value="ZINC/IRON TRANSPORTER"/>
    <property type="match status" value="1"/>
</dbReference>
<dbReference type="PANTHER" id="PTHR11040:SF140">
    <property type="entry name" value="ZRT (ZRT), IRT- (IRT-) LIKE PROTEIN TRANSPORTER"/>
    <property type="match status" value="1"/>
</dbReference>
<feature type="transmembrane region" description="Helical" evidence="6">
    <location>
        <begin position="485"/>
        <end position="505"/>
    </location>
</feature>
<evidence type="ECO:0000313" key="9">
    <source>
        <dbReference type="Proteomes" id="UP000274429"/>
    </source>
</evidence>
<feature type="compositionally biased region" description="Polar residues" evidence="5">
    <location>
        <begin position="98"/>
        <end position="117"/>
    </location>
</feature>
<feature type="transmembrane region" description="Helical" evidence="6">
    <location>
        <begin position="275"/>
        <end position="296"/>
    </location>
</feature>
<dbReference type="Proteomes" id="UP000274429">
    <property type="component" value="Unassembled WGS sequence"/>
</dbReference>
<evidence type="ECO:0000313" key="10">
    <source>
        <dbReference type="WBParaSite" id="TTAC_0000828001-mRNA-1"/>
    </source>
</evidence>
<dbReference type="WBParaSite" id="TTAC_0000828001-mRNA-1">
    <property type="protein sequence ID" value="TTAC_0000828001-mRNA-1"/>
    <property type="gene ID" value="TTAC_0000828001"/>
</dbReference>
<dbReference type="GO" id="GO:0005385">
    <property type="term" value="F:zinc ion transmembrane transporter activity"/>
    <property type="evidence" value="ECO:0007669"/>
    <property type="project" value="TreeGrafter"/>
</dbReference>
<gene>
    <name evidence="8" type="ORF">TTAC_LOCUS8265</name>
</gene>
<evidence type="ECO:0000256" key="2">
    <source>
        <dbReference type="ARBA" id="ARBA00022692"/>
    </source>
</evidence>
<feature type="chain" id="PRO_5043133219" evidence="7">
    <location>
        <begin position="32"/>
        <end position="508"/>
    </location>
</feature>
<feature type="transmembrane region" description="Helical" evidence="6">
    <location>
        <begin position="63"/>
        <end position="84"/>
    </location>
</feature>
<evidence type="ECO:0000313" key="8">
    <source>
        <dbReference type="EMBL" id="VDM32783.1"/>
    </source>
</evidence>
<proteinExistence type="predicted"/>
<evidence type="ECO:0000256" key="3">
    <source>
        <dbReference type="ARBA" id="ARBA00022989"/>
    </source>
</evidence>
<evidence type="ECO:0000256" key="6">
    <source>
        <dbReference type="SAM" id="Phobius"/>
    </source>
</evidence>
<keyword evidence="3 6" id="KW-1133">Transmembrane helix</keyword>
<keyword evidence="4 6" id="KW-0472">Membrane</keyword>
<reference evidence="10" key="1">
    <citation type="submission" date="2017-02" db="UniProtKB">
        <authorList>
            <consortium name="WormBaseParasite"/>
        </authorList>
    </citation>
    <scope>IDENTIFICATION</scope>
</reference>
<dbReference type="InterPro" id="IPR003689">
    <property type="entry name" value="ZIP"/>
</dbReference>
<sequence length="508" mass="55537">MAPPQFIFQVRHDYWLLVWTLLLSFWSKRCATGDLVIYTYSGNSTSDSSAVVDDGHRLTYVKLGVAVGMFSITAAACTLPLLVVTCIARRMRSRTSCIASASSNGPNSGDTITCRTSRQAEDREASSLDPQSTESEELLLTRGPDSQVPETPQTLNLSTPSFYEVEHHEDASVLREDHRLRWSDGAMGNGVDGDGVAGVFNGSATSNGGIPSSMPIKSVRRRGSHRRMRVIRKWASRINCFAAGIFLSTGLMDLFPEVQDAMAVAFSALKINSQYPFSALFTLLGFFMVLSVEQCVHICHRQRRSNLSYDRRSDETLAVAPHQHHNHSHDPETILLPDDSEGVPSTFRIMLLLIALSVHSIFEGLAVGLQRSVSEVLTLFSALILHKIIMAISTGVSLATAHKAREGGIPRSQWMGALFFALASPIGVLIGWALIAQRSSPALLMAIAVLQGLACGTFFFVVFCEMLPHEFSVSEIDMSSTVRDRIGKILSLVLGFALIATYIALEPE</sequence>
<feature type="signal peptide" evidence="7">
    <location>
        <begin position="1"/>
        <end position="31"/>
    </location>
</feature>
<dbReference type="GO" id="GO:0005886">
    <property type="term" value="C:plasma membrane"/>
    <property type="evidence" value="ECO:0007669"/>
    <property type="project" value="TreeGrafter"/>
</dbReference>
<evidence type="ECO:0000256" key="5">
    <source>
        <dbReference type="SAM" id="MobiDB-lite"/>
    </source>
</evidence>
<reference evidence="8 9" key="2">
    <citation type="submission" date="2018-11" db="EMBL/GenBank/DDBJ databases">
        <authorList>
            <consortium name="Pathogen Informatics"/>
        </authorList>
    </citation>
    <scope>NUCLEOTIDE SEQUENCE [LARGE SCALE GENOMIC DNA]</scope>
</reference>
<dbReference type="STRING" id="6205.A0A0R3X4E6"/>